<feature type="transmembrane region" description="Helical" evidence="1">
    <location>
        <begin position="241"/>
        <end position="262"/>
    </location>
</feature>
<evidence type="ECO:0000256" key="1">
    <source>
        <dbReference type="SAM" id="Phobius"/>
    </source>
</evidence>
<feature type="transmembrane region" description="Helical" evidence="1">
    <location>
        <begin position="274"/>
        <end position="295"/>
    </location>
</feature>
<feature type="transmembrane region" description="Helical" evidence="1">
    <location>
        <begin position="66"/>
        <end position="88"/>
    </location>
</feature>
<evidence type="ECO:0000259" key="2">
    <source>
        <dbReference type="Pfam" id="PF07670"/>
    </source>
</evidence>
<feature type="transmembrane region" description="Helical" evidence="1">
    <location>
        <begin position="123"/>
        <end position="145"/>
    </location>
</feature>
<keyword evidence="1" id="KW-0812">Transmembrane</keyword>
<accession>A0A2R6XZY3</accession>
<evidence type="ECO:0000313" key="3">
    <source>
        <dbReference type="EMBL" id="PTQ55983.1"/>
    </source>
</evidence>
<feature type="domain" description="Nucleoside transporter/FeoB GTPase Gate" evidence="2">
    <location>
        <begin position="24"/>
        <end position="106"/>
    </location>
</feature>
<dbReference type="AlphaFoldDB" id="A0A2R6XZY3"/>
<comment type="caution">
    <text evidence="3">The sequence shown here is derived from an EMBL/GenBank/DDBJ whole genome shotgun (WGS) entry which is preliminary data.</text>
</comment>
<feature type="transmembrane region" description="Helical" evidence="1">
    <location>
        <begin position="29"/>
        <end position="54"/>
    </location>
</feature>
<dbReference type="Pfam" id="PF07670">
    <property type="entry name" value="Gate"/>
    <property type="match status" value="1"/>
</dbReference>
<sequence length="340" mass="36859">MGFQKMSYLGVTKQGLLSGFRTMVQLTKIIFPITVLLTILQHTPLLTMLASYLAPFMHVLGLSGEAAFVLVLGNVLNLYAAIGAMLTMSFTVKQVFILAIMLGFSHNLLVETTVARYLGMSPWLSALLRLSLAVGAAFIIHHVWIGPSPLAPYVLQGETMNAAAAADIGGDSAFRYIHDGQSLLAAFIEGVTVGASGLWKIAMIVMPLMFAIEWAKAMGVVDVLSRGLSPVLRLLGVREELSIIFLAGLFFGLAFGAGMIMESARERSYPRRDLVLLGVFLSASHAVVEDTLIFVPLGIPVIWLFLLRTMTAVLLTVILARLWRAPVTHHASQMAMDQSS</sequence>
<keyword evidence="1" id="KW-1133">Transmembrane helix</keyword>
<proteinExistence type="predicted"/>
<name>A0A2R6XZY3_9BACL</name>
<feature type="transmembrane region" description="Helical" evidence="1">
    <location>
        <begin position="95"/>
        <end position="117"/>
    </location>
</feature>
<dbReference type="EMBL" id="PEBX01000055">
    <property type="protein sequence ID" value="PTQ55983.1"/>
    <property type="molecule type" value="Genomic_DNA"/>
</dbReference>
<feature type="transmembrane region" description="Helical" evidence="1">
    <location>
        <begin position="301"/>
        <end position="323"/>
    </location>
</feature>
<gene>
    <name evidence="3" type="ORF">BSOLF_1051</name>
</gene>
<dbReference type="Proteomes" id="UP000244338">
    <property type="component" value="Unassembled WGS sequence"/>
</dbReference>
<organism evidence="3 4">
    <name type="scientific">Candidatus Carbonibacillus altaicus</name>
    <dbReference type="NCBI Taxonomy" id="2163959"/>
    <lineage>
        <taxon>Bacteria</taxon>
        <taxon>Bacillati</taxon>
        <taxon>Bacillota</taxon>
        <taxon>Bacilli</taxon>
        <taxon>Bacillales</taxon>
        <taxon>Candidatus Carbonibacillus</taxon>
    </lineage>
</organism>
<reference evidence="4" key="1">
    <citation type="journal article" date="2018" name="Sci. Rep.">
        <title>Lignite coal burning seam in the remote Altai Mountains harbors a hydrogen-driven thermophilic microbial community.</title>
        <authorList>
            <person name="Kadnikov V.V."/>
            <person name="Mardanov A.V."/>
            <person name="Ivasenko D.A."/>
            <person name="Antsiferov D.V."/>
            <person name="Beletsky A.V."/>
            <person name="Karnachuk O.V."/>
            <person name="Ravin N.V."/>
        </authorList>
    </citation>
    <scope>NUCLEOTIDE SEQUENCE [LARGE SCALE GENOMIC DNA]</scope>
</reference>
<keyword evidence="1" id="KW-0472">Membrane</keyword>
<protein>
    <submittedName>
        <fullName evidence="3">Nucleoside binding-domain containing protein</fullName>
    </submittedName>
</protein>
<dbReference type="InterPro" id="IPR011642">
    <property type="entry name" value="Gate_dom"/>
</dbReference>
<evidence type="ECO:0000313" key="4">
    <source>
        <dbReference type="Proteomes" id="UP000244338"/>
    </source>
</evidence>